<accession>Q5VQR9</accession>
<dbReference type="EMBL" id="AP003247">
    <property type="protein sequence ID" value="BAD68207.1"/>
    <property type="molecule type" value="Genomic_DNA"/>
</dbReference>
<gene>
    <name evidence="2" type="primary">P0425G02.20</name>
</gene>
<feature type="region of interest" description="Disordered" evidence="1">
    <location>
        <begin position="41"/>
        <end position="92"/>
    </location>
</feature>
<name>Q5VQR9_ORYSJ</name>
<feature type="compositionally biased region" description="Acidic residues" evidence="1">
    <location>
        <begin position="52"/>
        <end position="64"/>
    </location>
</feature>
<evidence type="ECO:0000256" key="1">
    <source>
        <dbReference type="SAM" id="MobiDB-lite"/>
    </source>
</evidence>
<proteinExistence type="predicted"/>
<dbReference type="AlphaFoldDB" id="Q5VQR9"/>
<organism evidence="2">
    <name type="scientific">Oryza sativa subsp. japonica</name>
    <name type="common">Rice</name>
    <dbReference type="NCBI Taxonomy" id="39947"/>
    <lineage>
        <taxon>Eukaryota</taxon>
        <taxon>Viridiplantae</taxon>
        <taxon>Streptophyta</taxon>
        <taxon>Embryophyta</taxon>
        <taxon>Tracheophyta</taxon>
        <taxon>Spermatophyta</taxon>
        <taxon>Magnoliopsida</taxon>
        <taxon>Liliopsida</taxon>
        <taxon>Poales</taxon>
        <taxon>Poaceae</taxon>
        <taxon>BOP clade</taxon>
        <taxon>Oryzoideae</taxon>
        <taxon>Oryzeae</taxon>
        <taxon>Oryzinae</taxon>
        <taxon>Oryza</taxon>
        <taxon>Oryza sativa</taxon>
    </lineage>
</organism>
<sequence>MTDRPTLDADIYGCTYFGTELPHRIPSADAEPLIATATAFLSSQSPNHDTAADDDGDEFEEEEDAPHLRRLPPVFAGGVERGDGWRSTQAAE</sequence>
<evidence type="ECO:0000313" key="2">
    <source>
        <dbReference type="EMBL" id="BAD68207.1"/>
    </source>
</evidence>
<reference evidence="2" key="1">
    <citation type="journal article" date="2002" name="Nature">
        <title>The genome sequence and structure of rice chromosome 1.</title>
        <authorList>
            <person name="Sasaki T."/>
            <person name="Matsumoto T."/>
            <person name="Yamamoto K."/>
            <person name="Sakata K."/>
            <person name="Baba T."/>
            <person name="Katayose Y."/>
            <person name="Wu J."/>
            <person name="Niimura Y."/>
            <person name="Cheng Z."/>
            <person name="Nagamura Y."/>
            <person name="Antonio B.A."/>
            <person name="Kanamori H."/>
            <person name="Hosokawa S."/>
            <person name="Masukawa M."/>
            <person name="Arikawa K."/>
            <person name="Chiden Y."/>
            <person name="Hayashi M."/>
            <person name="Okamoto M."/>
            <person name="Ando T."/>
            <person name="Aoki H."/>
            <person name="Arita K."/>
            <person name="Hamada M."/>
            <person name="Harada C."/>
            <person name="Hijishita S."/>
            <person name="Honda M."/>
            <person name="Ichikawa Y."/>
            <person name="Idonuma A."/>
            <person name="Iijima M."/>
            <person name="Ikeda M."/>
            <person name="Ikeno M."/>
            <person name="Itoh S."/>
            <person name="Itoh T."/>
            <person name="Itoh Y."/>
            <person name="Itoh Y."/>
            <person name="Iwabuchi A."/>
            <person name="Kamiya K."/>
            <person name="Karasawa W."/>
            <person name="Katagiri S."/>
            <person name="Kikuta A."/>
            <person name="Kobayashi N."/>
            <person name="Kono I."/>
            <person name="Machita K."/>
            <person name="Maehara T."/>
            <person name="Mizuno H."/>
            <person name="Mizubayashi T."/>
            <person name="Mukai Y."/>
            <person name="Nagasaki H."/>
            <person name="Nakashima M."/>
            <person name="Nakama Y."/>
            <person name="Nakamichi Y."/>
            <person name="Nakamura M."/>
            <person name="Namiki N."/>
            <person name="Negishi M."/>
            <person name="Ohta I."/>
            <person name="Ono N."/>
            <person name="Saji S."/>
            <person name="Sakai K."/>
            <person name="Shibata M."/>
            <person name="Shimokawa T."/>
            <person name="Shomura A."/>
            <person name="Song J."/>
            <person name="Takazaki Y."/>
            <person name="Terasawa K."/>
            <person name="Tsuji K."/>
            <person name="Waki K."/>
            <person name="Yamagata H."/>
            <person name="Yamane H."/>
            <person name="Yoshiki S."/>
            <person name="Yoshihara R."/>
            <person name="Yukawa K."/>
            <person name="Zhong H."/>
            <person name="Iwama H."/>
            <person name="Endo T."/>
            <person name="Ito H."/>
            <person name="Hahn J.H."/>
            <person name="Kim H.I."/>
            <person name="Eun M.Y."/>
            <person name="Yano M."/>
            <person name="Jiang J."/>
            <person name="Gojobori T."/>
        </authorList>
    </citation>
    <scope>NUCLEOTIDE SEQUENCE [LARGE SCALE GENOMIC DNA]</scope>
</reference>
<protein>
    <submittedName>
        <fullName evidence="2">Uncharacterized protein</fullName>
    </submittedName>
</protein>
<dbReference type="Proteomes" id="UP000817658">
    <property type="component" value="Chromosome 1"/>
</dbReference>